<accession>A0A1H8AJY3</accession>
<name>A0A1H8AJY3_9BACT</name>
<dbReference type="CDD" id="cd16282">
    <property type="entry name" value="metallo-hydrolase-like_MBL-fold"/>
    <property type="match status" value="1"/>
</dbReference>
<comment type="similarity">
    <text evidence="1">Belongs to the metallo-beta-lactamase superfamily. Class-B beta-lactamase family.</text>
</comment>
<dbReference type="PANTHER" id="PTHR42951">
    <property type="entry name" value="METALLO-BETA-LACTAMASE DOMAIN-CONTAINING"/>
    <property type="match status" value="1"/>
</dbReference>
<organism evidence="4 5">
    <name type="scientific">Syntrophus gentianae</name>
    <dbReference type="NCBI Taxonomy" id="43775"/>
    <lineage>
        <taxon>Bacteria</taxon>
        <taxon>Pseudomonadati</taxon>
        <taxon>Thermodesulfobacteriota</taxon>
        <taxon>Syntrophia</taxon>
        <taxon>Syntrophales</taxon>
        <taxon>Syntrophaceae</taxon>
        <taxon>Syntrophus</taxon>
    </lineage>
</organism>
<dbReference type="InterPro" id="IPR050855">
    <property type="entry name" value="NDM-1-like"/>
</dbReference>
<dbReference type="STRING" id="43775.SAMN04489760_13616"/>
<gene>
    <name evidence="4" type="ORF">SAMN04489760_13616</name>
</gene>
<proteinExistence type="inferred from homology"/>
<dbReference type="PANTHER" id="PTHR42951:SF4">
    <property type="entry name" value="ACYL-COENZYME A THIOESTERASE MBLAC2"/>
    <property type="match status" value="1"/>
</dbReference>
<evidence type="ECO:0000256" key="1">
    <source>
        <dbReference type="ARBA" id="ARBA00005250"/>
    </source>
</evidence>
<dbReference type="OrthoDB" id="5290005at2"/>
<evidence type="ECO:0000313" key="5">
    <source>
        <dbReference type="Proteomes" id="UP000198744"/>
    </source>
</evidence>
<dbReference type="AlphaFoldDB" id="A0A1H8AJY3"/>
<keyword evidence="5" id="KW-1185">Reference proteome</keyword>
<evidence type="ECO:0000259" key="3">
    <source>
        <dbReference type="SMART" id="SM00849"/>
    </source>
</evidence>
<dbReference type="InterPro" id="IPR001279">
    <property type="entry name" value="Metallo-B-lactamas"/>
</dbReference>
<protein>
    <submittedName>
        <fullName evidence="4">Glyoxylase, beta-lactamase superfamily II</fullName>
    </submittedName>
</protein>
<dbReference type="Pfam" id="PF00753">
    <property type="entry name" value="Lactamase_B"/>
    <property type="match status" value="1"/>
</dbReference>
<feature type="domain" description="Metallo-beta-lactamase" evidence="3">
    <location>
        <begin position="55"/>
        <end position="241"/>
    </location>
</feature>
<feature type="signal peptide" evidence="2">
    <location>
        <begin position="1"/>
        <end position="28"/>
    </location>
</feature>
<evidence type="ECO:0000313" key="4">
    <source>
        <dbReference type="EMBL" id="SEM70304.1"/>
    </source>
</evidence>
<dbReference type="Gene3D" id="3.60.15.10">
    <property type="entry name" value="Ribonuclease Z/Hydroxyacylglutathione hydrolase-like"/>
    <property type="match status" value="1"/>
</dbReference>
<dbReference type="EMBL" id="FOBS01000036">
    <property type="protein sequence ID" value="SEM70304.1"/>
    <property type="molecule type" value="Genomic_DNA"/>
</dbReference>
<evidence type="ECO:0000256" key="2">
    <source>
        <dbReference type="SAM" id="SignalP"/>
    </source>
</evidence>
<dbReference type="InterPro" id="IPR036866">
    <property type="entry name" value="RibonucZ/Hydroxyglut_hydro"/>
</dbReference>
<reference evidence="4 5" key="1">
    <citation type="submission" date="2016-10" db="EMBL/GenBank/DDBJ databases">
        <authorList>
            <person name="de Groot N.N."/>
        </authorList>
    </citation>
    <scope>NUCLEOTIDE SEQUENCE [LARGE SCALE GENOMIC DNA]</scope>
    <source>
        <strain evidence="4 5">DSM 8423</strain>
    </source>
</reference>
<dbReference type="SMART" id="SM00849">
    <property type="entry name" value="Lactamase_B"/>
    <property type="match status" value="1"/>
</dbReference>
<dbReference type="RefSeq" id="WP_093884655.1">
    <property type="nucleotide sequence ID" value="NZ_FOBS01000036.1"/>
</dbReference>
<sequence>MRKPLAISGVLLVLVLALSALFDAAAFAAERLTRIAENVYAYVGTTNSSKDNSFGANSGIIIGRDGIVVVDTLLSAKEARRFLRDIRSVSDKPIRYVVNTHYHLDHVFGNCEFARLGAVIIAQENDRKAMEKSAEKTLARIGEYGLSAEEMQGTTPAYPELTYGDRMTIDLGDQRIELIHARPSHTDGDTLVYLPDKRILFTGDILFTGYHPFLGEGNIPEWAKELEEIKLLDVEKIIPGHGPLSGKKDLEDMRAYILLFDQKAKELASKSSDVQEIVTAIRQVLPPRPEGAWLIEPNIRTKYLKKP</sequence>
<dbReference type="SUPFAM" id="SSF56281">
    <property type="entry name" value="Metallo-hydrolase/oxidoreductase"/>
    <property type="match status" value="1"/>
</dbReference>
<feature type="chain" id="PRO_5011663008" evidence="2">
    <location>
        <begin position="29"/>
        <end position="307"/>
    </location>
</feature>
<dbReference type="GO" id="GO:0017001">
    <property type="term" value="P:antibiotic catabolic process"/>
    <property type="evidence" value="ECO:0007669"/>
    <property type="project" value="UniProtKB-ARBA"/>
</dbReference>
<keyword evidence="2" id="KW-0732">Signal</keyword>
<dbReference type="Proteomes" id="UP000198744">
    <property type="component" value="Unassembled WGS sequence"/>
</dbReference>